<evidence type="ECO:0000256" key="1">
    <source>
        <dbReference type="SAM" id="MobiDB-lite"/>
    </source>
</evidence>
<protein>
    <submittedName>
        <fullName evidence="3">Uncharacterized protein</fullName>
    </submittedName>
</protein>
<gene>
    <name evidence="3" type="ORF">ACFOYW_01845</name>
</gene>
<feature type="transmembrane region" description="Helical" evidence="2">
    <location>
        <begin position="6"/>
        <end position="26"/>
    </location>
</feature>
<feature type="region of interest" description="Disordered" evidence="1">
    <location>
        <begin position="148"/>
        <end position="170"/>
    </location>
</feature>
<keyword evidence="4" id="KW-1185">Reference proteome</keyword>
<keyword evidence="2" id="KW-0812">Transmembrane</keyword>
<keyword evidence="2" id="KW-1133">Transmembrane helix</keyword>
<dbReference type="RefSeq" id="WP_390226887.1">
    <property type="nucleotide sequence ID" value="NZ_JBHSCN010000002.1"/>
</dbReference>
<keyword evidence="2" id="KW-0472">Membrane</keyword>
<dbReference type="Proteomes" id="UP001595900">
    <property type="component" value="Unassembled WGS sequence"/>
</dbReference>
<accession>A0ABV8Q1G4</accession>
<organism evidence="3 4">
    <name type="scientific">Gryllotalpicola reticulitermitis</name>
    <dbReference type="NCBI Taxonomy" id="1184153"/>
    <lineage>
        <taxon>Bacteria</taxon>
        <taxon>Bacillati</taxon>
        <taxon>Actinomycetota</taxon>
        <taxon>Actinomycetes</taxon>
        <taxon>Micrococcales</taxon>
        <taxon>Microbacteriaceae</taxon>
        <taxon>Gryllotalpicola</taxon>
    </lineage>
</organism>
<reference evidence="4" key="1">
    <citation type="journal article" date="2019" name="Int. J. Syst. Evol. Microbiol.">
        <title>The Global Catalogue of Microorganisms (GCM) 10K type strain sequencing project: providing services to taxonomists for standard genome sequencing and annotation.</title>
        <authorList>
            <consortium name="The Broad Institute Genomics Platform"/>
            <consortium name="The Broad Institute Genome Sequencing Center for Infectious Disease"/>
            <person name="Wu L."/>
            <person name="Ma J."/>
        </authorList>
    </citation>
    <scope>NUCLEOTIDE SEQUENCE [LARGE SCALE GENOMIC DNA]</scope>
    <source>
        <strain evidence="4">CGMCC 1.10363</strain>
    </source>
</reference>
<evidence type="ECO:0000256" key="2">
    <source>
        <dbReference type="SAM" id="Phobius"/>
    </source>
</evidence>
<evidence type="ECO:0000313" key="3">
    <source>
        <dbReference type="EMBL" id="MFC4242101.1"/>
    </source>
</evidence>
<comment type="caution">
    <text evidence="3">The sequence shown here is derived from an EMBL/GenBank/DDBJ whole genome shotgun (WGS) entry which is preliminary data.</text>
</comment>
<name>A0ABV8Q1G4_9MICO</name>
<dbReference type="EMBL" id="JBHSCN010000002">
    <property type="protein sequence ID" value="MFC4242101.1"/>
    <property type="molecule type" value="Genomic_DNA"/>
</dbReference>
<sequence>MSVYFGLITAVVFSIISAIVVAALGFRDGDRAGDARVTVRAVHPGGDVPARCAEIEVDNRHESPVVVSARSCRASALMLVFASPNSRRTAITHRRGLDGIELLGAVEGHGIRRYVLPVENARGATRVTVFVDQVARRTRVTTATLRPARSVSASAAWPPHAVSPRDAADA</sequence>
<proteinExistence type="predicted"/>
<evidence type="ECO:0000313" key="4">
    <source>
        <dbReference type="Proteomes" id="UP001595900"/>
    </source>
</evidence>